<dbReference type="Pfam" id="PF00528">
    <property type="entry name" value="BPD_transp_1"/>
    <property type="match status" value="1"/>
</dbReference>
<evidence type="ECO:0000313" key="11">
    <source>
        <dbReference type="Proteomes" id="UP000199052"/>
    </source>
</evidence>
<dbReference type="STRING" id="504797.SAMN05421678_111187"/>
<sequence>MSFLSDFWRIARADRTGLAGAVVVGFYVLMAVFGPLVAHVSTVQDPMKAYLPPSWHHLLGTDSFGQDVMAQVIVGTRPIMEVGVLAASITVFVGVVVGLVSGYLAGTADTVIMRVTDVVLTVPGLPLILVISSVVRTSSPVVLALILSVTAWAGLARAVRSQALSLRTSDFIEAARLQGASLTNIVGRQLLPNVGPYVAINFLLAITGAMYAEVGLFLLGIAPVSGTNWGVMINTAMNQGALYTSKSMLYLFSPMAAIVILQVAFVYLTRVLDSLFNPRLRVQ</sequence>
<dbReference type="AlphaFoldDB" id="A0A1I2X0R6"/>
<feature type="transmembrane region" description="Helical" evidence="7">
    <location>
        <begin position="198"/>
        <end position="222"/>
    </location>
</feature>
<gene>
    <name evidence="9" type="ORF">FHR37_004067</name>
    <name evidence="10" type="ORF">SAMN05421678_111187</name>
</gene>
<feature type="transmembrane region" description="Helical" evidence="7">
    <location>
        <begin position="118"/>
        <end position="135"/>
    </location>
</feature>
<name>A0A1I2X0R6_9ACTN</name>
<proteinExistence type="inferred from homology"/>
<evidence type="ECO:0000259" key="8">
    <source>
        <dbReference type="PROSITE" id="PS50928"/>
    </source>
</evidence>
<reference evidence="9 12" key="2">
    <citation type="submission" date="2020-07" db="EMBL/GenBank/DDBJ databases">
        <title>Sequencing the genomes of 1000 actinobacteria strains.</title>
        <authorList>
            <person name="Klenk H.-P."/>
        </authorList>
    </citation>
    <scope>NUCLEOTIDE SEQUENCE [LARGE SCALE GENOMIC DNA]</scope>
    <source>
        <strain evidence="9 12">DSM 45117</strain>
    </source>
</reference>
<dbReference type="Proteomes" id="UP000199052">
    <property type="component" value="Unassembled WGS sequence"/>
</dbReference>
<dbReference type="Gene3D" id="1.10.3720.10">
    <property type="entry name" value="MetI-like"/>
    <property type="match status" value="1"/>
</dbReference>
<dbReference type="Proteomes" id="UP000533017">
    <property type="component" value="Unassembled WGS sequence"/>
</dbReference>
<reference evidence="10 11" key="1">
    <citation type="submission" date="2016-10" db="EMBL/GenBank/DDBJ databases">
        <authorList>
            <person name="de Groot N.N."/>
        </authorList>
    </citation>
    <scope>NUCLEOTIDE SEQUENCE [LARGE SCALE GENOMIC DNA]</scope>
    <source>
        <strain evidence="10 11">CPCC 202808</strain>
    </source>
</reference>
<dbReference type="PROSITE" id="PS50928">
    <property type="entry name" value="ABC_TM1"/>
    <property type="match status" value="1"/>
</dbReference>
<feature type="transmembrane region" description="Helical" evidence="7">
    <location>
        <begin position="84"/>
        <end position="106"/>
    </location>
</feature>
<keyword evidence="5 7" id="KW-1133">Transmembrane helix</keyword>
<organism evidence="10 11">
    <name type="scientific">Actinopolymorpha cephalotaxi</name>
    <dbReference type="NCBI Taxonomy" id="504797"/>
    <lineage>
        <taxon>Bacteria</taxon>
        <taxon>Bacillati</taxon>
        <taxon>Actinomycetota</taxon>
        <taxon>Actinomycetes</taxon>
        <taxon>Propionibacteriales</taxon>
        <taxon>Actinopolymorphaceae</taxon>
        <taxon>Actinopolymorpha</taxon>
    </lineage>
</organism>
<feature type="transmembrane region" description="Helical" evidence="7">
    <location>
        <begin position="141"/>
        <end position="159"/>
    </location>
</feature>
<dbReference type="RefSeq" id="WP_092885435.1">
    <property type="nucleotide sequence ID" value="NZ_FOOI01000011.1"/>
</dbReference>
<evidence type="ECO:0000256" key="5">
    <source>
        <dbReference type="ARBA" id="ARBA00022989"/>
    </source>
</evidence>
<dbReference type="EMBL" id="FOOI01000011">
    <property type="protein sequence ID" value="SFH06617.1"/>
    <property type="molecule type" value="Genomic_DNA"/>
</dbReference>
<dbReference type="PANTHER" id="PTHR43386:SF1">
    <property type="entry name" value="D,D-DIPEPTIDE TRANSPORT SYSTEM PERMEASE PROTEIN DDPC-RELATED"/>
    <property type="match status" value="1"/>
</dbReference>
<keyword evidence="2 7" id="KW-0813">Transport</keyword>
<dbReference type="GO" id="GO:0055085">
    <property type="term" value="P:transmembrane transport"/>
    <property type="evidence" value="ECO:0007669"/>
    <property type="project" value="InterPro"/>
</dbReference>
<dbReference type="PANTHER" id="PTHR43386">
    <property type="entry name" value="OLIGOPEPTIDE TRANSPORT SYSTEM PERMEASE PROTEIN APPC"/>
    <property type="match status" value="1"/>
</dbReference>
<comment type="similarity">
    <text evidence="7">Belongs to the binding-protein-dependent transport system permease family.</text>
</comment>
<keyword evidence="12" id="KW-1185">Reference proteome</keyword>
<comment type="subcellular location">
    <subcellularLocation>
        <location evidence="1 7">Cell membrane</location>
        <topology evidence="1 7">Multi-pass membrane protein</topology>
    </subcellularLocation>
</comment>
<dbReference type="CDD" id="cd06261">
    <property type="entry name" value="TM_PBP2"/>
    <property type="match status" value="1"/>
</dbReference>
<evidence type="ECO:0000313" key="9">
    <source>
        <dbReference type="EMBL" id="NYH85216.1"/>
    </source>
</evidence>
<dbReference type="InterPro" id="IPR025966">
    <property type="entry name" value="OppC_N"/>
</dbReference>
<evidence type="ECO:0000256" key="2">
    <source>
        <dbReference type="ARBA" id="ARBA00022448"/>
    </source>
</evidence>
<feature type="transmembrane region" description="Helical" evidence="7">
    <location>
        <begin position="248"/>
        <end position="269"/>
    </location>
</feature>
<dbReference type="InterPro" id="IPR035906">
    <property type="entry name" value="MetI-like_sf"/>
</dbReference>
<evidence type="ECO:0000256" key="3">
    <source>
        <dbReference type="ARBA" id="ARBA00022475"/>
    </source>
</evidence>
<dbReference type="InterPro" id="IPR050366">
    <property type="entry name" value="BP-dependent_transpt_permease"/>
</dbReference>
<feature type="transmembrane region" description="Helical" evidence="7">
    <location>
        <begin position="18"/>
        <end position="38"/>
    </location>
</feature>
<keyword evidence="3" id="KW-1003">Cell membrane</keyword>
<feature type="domain" description="ABC transmembrane type-1" evidence="8">
    <location>
        <begin position="80"/>
        <end position="273"/>
    </location>
</feature>
<dbReference type="SUPFAM" id="SSF161098">
    <property type="entry name" value="MetI-like"/>
    <property type="match status" value="1"/>
</dbReference>
<dbReference type="EMBL" id="JACBZA010000001">
    <property type="protein sequence ID" value="NYH85216.1"/>
    <property type="molecule type" value="Genomic_DNA"/>
</dbReference>
<dbReference type="Pfam" id="PF12911">
    <property type="entry name" value="OppC_N"/>
    <property type="match status" value="1"/>
</dbReference>
<evidence type="ECO:0000256" key="1">
    <source>
        <dbReference type="ARBA" id="ARBA00004651"/>
    </source>
</evidence>
<keyword evidence="4 7" id="KW-0812">Transmembrane</keyword>
<accession>A0A1I2X0R6</accession>
<protein>
    <submittedName>
        <fullName evidence="10">Peptide/nickel transport system permease protein</fullName>
    </submittedName>
</protein>
<keyword evidence="6 7" id="KW-0472">Membrane</keyword>
<evidence type="ECO:0000256" key="7">
    <source>
        <dbReference type="RuleBase" id="RU363032"/>
    </source>
</evidence>
<dbReference type="OrthoDB" id="8906042at2"/>
<dbReference type="GO" id="GO:0005886">
    <property type="term" value="C:plasma membrane"/>
    <property type="evidence" value="ECO:0007669"/>
    <property type="project" value="UniProtKB-SubCell"/>
</dbReference>
<dbReference type="InterPro" id="IPR000515">
    <property type="entry name" value="MetI-like"/>
</dbReference>
<evidence type="ECO:0000313" key="10">
    <source>
        <dbReference type="EMBL" id="SFH06617.1"/>
    </source>
</evidence>
<evidence type="ECO:0000256" key="6">
    <source>
        <dbReference type="ARBA" id="ARBA00023136"/>
    </source>
</evidence>
<evidence type="ECO:0000313" key="12">
    <source>
        <dbReference type="Proteomes" id="UP000533017"/>
    </source>
</evidence>
<evidence type="ECO:0000256" key="4">
    <source>
        <dbReference type="ARBA" id="ARBA00022692"/>
    </source>
</evidence>